<gene>
    <name evidence="2" type="ORF">B0J12DRAFT_698730</name>
</gene>
<comment type="caution">
    <text evidence="2">The sequence shown here is derived from an EMBL/GenBank/DDBJ whole genome shotgun (WGS) entry which is preliminary data.</text>
</comment>
<protein>
    <submittedName>
        <fullName evidence="2">Uncharacterized protein</fullName>
    </submittedName>
</protein>
<dbReference type="Proteomes" id="UP000774617">
    <property type="component" value="Unassembled WGS sequence"/>
</dbReference>
<evidence type="ECO:0000256" key="1">
    <source>
        <dbReference type="SAM" id="Phobius"/>
    </source>
</evidence>
<dbReference type="EMBL" id="JAGTJR010000011">
    <property type="protein sequence ID" value="KAH7052040.1"/>
    <property type="molecule type" value="Genomic_DNA"/>
</dbReference>
<keyword evidence="1" id="KW-1133">Transmembrane helix</keyword>
<sequence>MAVIPRFLFIWGSVLWLILMGFLACLMLPIDDDYALTLPNSLCTSSNVIDVHMHMRRGDHPVEAPKITCGIGRIRTLTDSAALIEARALFKSNYPSGAKSSINSQNYPSRKDAFKDDAGKGFLYSAFLSSFNRDCATPGAKESPIPGEATEPPTSSVMEHIVGLSKFPLCNEWMRSVTAKPDLKTAPAVNENCFVNHWMKSSRTSSIPVIQDSPHVYKRRPNVRVFV</sequence>
<feature type="transmembrane region" description="Helical" evidence="1">
    <location>
        <begin position="7"/>
        <end position="30"/>
    </location>
</feature>
<reference evidence="2 3" key="1">
    <citation type="journal article" date="2021" name="Nat. Commun.">
        <title>Genetic determinants of endophytism in the Arabidopsis root mycobiome.</title>
        <authorList>
            <person name="Mesny F."/>
            <person name="Miyauchi S."/>
            <person name="Thiergart T."/>
            <person name="Pickel B."/>
            <person name="Atanasova L."/>
            <person name="Karlsson M."/>
            <person name="Huettel B."/>
            <person name="Barry K.W."/>
            <person name="Haridas S."/>
            <person name="Chen C."/>
            <person name="Bauer D."/>
            <person name="Andreopoulos W."/>
            <person name="Pangilinan J."/>
            <person name="LaButti K."/>
            <person name="Riley R."/>
            <person name="Lipzen A."/>
            <person name="Clum A."/>
            <person name="Drula E."/>
            <person name="Henrissat B."/>
            <person name="Kohler A."/>
            <person name="Grigoriev I.V."/>
            <person name="Martin F.M."/>
            <person name="Hacquard S."/>
        </authorList>
    </citation>
    <scope>NUCLEOTIDE SEQUENCE [LARGE SCALE GENOMIC DNA]</scope>
    <source>
        <strain evidence="2 3">MPI-SDFR-AT-0080</strain>
    </source>
</reference>
<evidence type="ECO:0000313" key="2">
    <source>
        <dbReference type="EMBL" id="KAH7052040.1"/>
    </source>
</evidence>
<accession>A0ABQ8GFC6</accession>
<keyword evidence="1" id="KW-0812">Transmembrane</keyword>
<keyword evidence="1" id="KW-0472">Membrane</keyword>
<proteinExistence type="predicted"/>
<dbReference type="PROSITE" id="PS51257">
    <property type="entry name" value="PROKAR_LIPOPROTEIN"/>
    <property type="match status" value="1"/>
</dbReference>
<evidence type="ECO:0000313" key="3">
    <source>
        <dbReference type="Proteomes" id="UP000774617"/>
    </source>
</evidence>
<name>A0ABQ8GFC6_9PEZI</name>
<organism evidence="2 3">
    <name type="scientific">Macrophomina phaseolina</name>
    <dbReference type="NCBI Taxonomy" id="35725"/>
    <lineage>
        <taxon>Eukaryota</taxon>
        <taxon>Fungi</taxon>
        <taxon>Dikarya</taxon>
        <taxon>Ascomycota</taxon>
        <taxon>Pezizomycotina</taxon>
        <taxon>Dothideomycetes</taxon>
        <taxon>Dothideomycetes incertae sedis</taxon>
        <taxon>Botryosphaeriales</taxon>
        <taxon>Botryosphaeriaceae</taxon>
        <taxon>Macrophomina</taxon>
    </lineage>
</organism>
<keyword evidence="3" id="KW-1185">Reference proteome</keyword>